<proteinExistence type="predicted"/>
<sequence>MLSFLLSSLLWMLMFRAASLSSENVNILLFGELCGFRLIYLIMGDSDLDFSLVRASILSAQLSICVPRVANPVFTSSASLLKFTEF</sequence>
<gene>
    <name evidence="1" type="ORF">MENTE1834_LOCUS11754</name>
</gene>
<keyword evidence="2" id="KW-1185">Reference proteome</keyword>
<accession>A0ACB0YGC9</accession>
<evidence type="ECO:0000313" key="1">
    <source>
        <dbReference type="EMBL" id="CAK5045328.1"/>
    </source>
</evidence>
<dbReference type="EMBL" id="CAVMJV010000011">
    <property type="protein sequence ID" value="CAK5045328.1"/>
    <property type="molecule type" value="Genomic_DNA"/>
</dbReference>
<name>A0ACB0YGC9_MELEN</name>
<comment type="caution">
    <text evidence="1">The sequence shown here is derived from an EMBL/GenBank/DDBJ whole genome shotgun (WGS) entry which is preliminary data.</text>
</comment>
<reference evidence="1" key="1">
    <citation type="submission" date="2023-11" db="EMBL/GenBank/DDBJ databases">
        <authorList>
            <person name="Poullet M."/>
        </authorList>
    </citation>
    <scope>NUCLEOTIDE SEQUENCE</scope>
    <source>
        <strain evidence="1">E1834</strain>
    </source>
</reference>
<organism evidence="1 2">
    <name type="scientific">Meloidogyne enterolobii</name>
    <name type="common">Root-knot nematode worm</name>
    <name type="synonym">Meloidogyne mayaguensis</name>
    <dbReference type="NCBI Taxonomy" id="390850"/>
    <lineage>
        <taxon>Eukaryota</taxon>
        <taxon>Metazoa</taxon>
        <taxon>Ecdysozoa</taxon>
        <taxon>Nematoda</taxon>
        <taxon>Chromadorea</taxon>
        <taxon>Rhabditida</taxon>
        <taxon>Tylenchina</taxon>
        <taxon>Tylenchomorpha</taxon>
        <taxon>Tylenchoidea</taxon>
        <taxon>Meloidogynidae</taxon>
        <taxon>Meloidogyninae</taxon>
        <taxon>Meloidogyne</taxon>
    </lineage>
</organism>
<dbReference type="Proteomes" id="UP001497535">
    <property type="component" value="Unassembled WGS sequence"/>
</dbReference>
<evidence type="ECO:0000313" key="2">
    <source>
        <dbReference type="Proteomes" id="UP001497535"/>
    </source>
</evidence>
<protein>
    <submittedName>
        <fullName evidence="1">Uncharacterized protein</fullName>
    </submittedName>
</protein>